<dbReference type="GO" id="GO:0016567">
    <property type="term" value="P:protein ubiquitination"/>
    <property type="evidence" value="ECO:0007669"/>
    <property type="project" value="TreeGrafter"/>
</dbReference>
<dbReference type="InterPro" id="IPR011016">
    <property type="entry name" value="Znf_RING-CH"/>
</dbReference>
<evidence type="ECO:0000256" key="1">
    <source>
        <dbReference type="ARBA" id="ARBA00022723"/>
    </source>
</evidence>
<evidence type="ECO:0000256" key="4">
    <source>
        <dbReference type="PROSITE-ProRule" id="PRU00175"/>
    </source>
</evidence>
<evidence type="ECO:0000313" key="9">
    <source>
        <dbReference type="RefSeq" id="XP_013379845.1"/>
    </source>
</evidence>
<accession>A0A1S3H2Y9</accession>
<evidence type="ECO:0000259" key="7">
    <source>
        <dbReference type="PROSITE" id="PS50089"/>
    </source>
</evidence>
<dbReference type="PROSITE" id="PS50089">
    <property type="entry name" value="ZF_RING_2"/>
    <property type="match status" value="1"/>
</dbReference>
<dbReference type="STRING" id="7574.A0A1S3H2Y9"/>
<evidence type="ECO:0000256" key="3">
    <source>
        <dbReference type="ARBA" id="ARBA00022833"/>
    </source>
</evidence>
<dbReference type="GO" id="GO:0061630">
    <property type="term" value="F:ubiquitin protein ligase activity"/>
    <property type="evidence" value="ECO:0007669"/>
    <property type="project" value="TreeGrafter"/>
</dbReference>
<dbReference type="SMART" id="SM00184">
    <property type="entry name" value="RING"/>
    <property type="match status" value="1"/>
</dbReference>
<keyword evidence="1" id="KW-0479">Metal-binding</keyword>
<dbReference type="SMART" id="SM00744">
    <property type="entry name" value="RINGv"/>
    <property type="match status" value="1"/>
</dbReference>
<dbReference type="GO" id="GO:0031297">
    <property type="term" value="P:replication fork processing"/>
    <property type="evidence" value="ECO:0007669"/>
    <property type="project" value="TreeGrafter"/>
</dbReference>
<gene>
    <name evidence="9 10" type="primary">LOC106151244</name>
</gene>
<evidence type="ECO:0000313" key="8">
    <source>
        <dbReference type="Proteomes" id="UP000085678"/>
    </source>
</evidence>
<dbReference type="InterPro" id="IPR052639">
    <property type="entry name" value="TRAIP_ubiq-protein_ligase"/>
</dbReference>
<keyword evidence="8" id="KW-1185">Reference proteome</keyword>
<feature type="coiled-coil region" evidence="5">
    <location>
        <begin position="204"/>
        <end position="273"/>
    </location>
</feature>
<dbReference type="Pfam" id="PF13639">
    <property type="entry name" value="zf-RING_2"/>
    <property type="match status" value="1"/>
</dbReference>
<dbReference type="PANTHER" id="PTHR46569">
    <property type="entry name" value="E3 UBIQUITIN-PROTEIN LIGASE TRAIP"/>
    <property type="match status" value="1"/>
</dbReference>
<proteinExistence type="predicted"/>
<dbReference type="GeneID" id="106151244"/>
<evidence type="ECO:0000256" key="6">
    <source>
        <dbReference type="SAM" id="MobiDB-lite"/>
    </source>
</evidence>
<dbReference type="RefSeq" id="XP_013379846.1">
    <property type="nucleotide sequence ID" value="XM_013524392.1"/>
</dbReference>
<evidence type="ECO:0000256" key="2">
    <source>
        <dbReference type="ARBA" id="ARBA00022771"/>
    </source>
</evidence>
<dbReference type="GO" id="GO:0005634">
    <property type="term" value="C:nucleus"/>
    <property type="evidence" value="ECO:0007669"/>
    <property type="project" value="TreeGrafter"/>
</dbReference>
<dbReference type="PANTHER" id="PTHR46569:SF1">
    <property type="entry name" value="E3 UBIQUITIN-PROTEIN LIGASE RFWD3-RELATED"/>
    <property type="match status" value="1"/>
</dbReference>
<dbReference type="KEGG" id="lak:106151244"/>
<feature type="domain" description="RING-type" evidence="7">
    <location>
        <begin position="5"/>
        <end position="46"/>
    </location>
</feature>
<dbReference type="SUPFAM" id="SSF57850">
    <property type="entry name" value="RING/U-box"/>
    <property type="match status" value="1"/>
</dbReference>
<feature type="region of interest" description="Disordered" evidence="6">
    <location>
        <begin position="413"/>
        <end position="448"/>
    </location>
</feature>
<dbReference type="Proteomes" id="UP000085678">
    <property type="component" value="Unplaced"/>
</dbReference>
<keyword evidence="3" id="KW-0862">Zinc</keyword>
<dbReference type="OrthoDB" id="8062037at2759"/>
<dbReference type="GO" id="GO:0090734">
    <property type="term" value="C:site of DNA damage"/>
    <property type="evidence" value="ECO:0007669"/>
    <property type="project" value="TreeGrafter"/>
</dbReference>
<dbReference type="RefSeq" id="XP_013379845.1">
    <property type="nucleotide sequence ID" value="XM_013524391.1"/>
</dbReference>
<dbReference type="AlphaFoldDB" id="A0A1S3H2Y9"/>
<dbReference type="InterPro" id="IPR001841">
    <property type="entry name" value="Znf_RING"/>
</dbReference>
<name>A0A1S3H2Y9_LINAN</name>
<dbReference type="InterPro" id="IPR013083">
    <property type="entry name" value="Znf_RING/FYVE/PHD"/>
</dbReference>
<keyword evidence="2 4" id="KW-0863">Zinc-finger</keyword>
<evidence type="ECO:0000256" key="5">
    <source>
        <dbReference type="SAM" id="Coils"/>
    </source>
</evidence>
<dbReference type="GO" id="GO:0008270">
    <property type="term" value="F:zinc ion binding"/>
    <property type="evidence" value="ECO:0007669"/>
    <property type="project" value="UniProtKB-KW"/>
</dbReference>
<reference evidence="9 10" key="1">
    <citation type="submission" date="2025-04" db="UniProtKB">
        <authorList>
            <consortium name="RefSeq"/>
        </authorList>
    </citation>
    <scope>IDENTIFICATION</scope>
    <source>
        <tissue evidence="9 10">Gonads</tissue>
    </source>
</reference>
<protein>
    <submittedName>
        <fullName evidence="9 10">E3 ubiquitin-protein ligase TRAIP</fullName>
    </submittedName>
</protein>
<feature type="coiled-coil region" evidence="5">
    <location>
        <begin position="79"/>
        <end position="165"/>
    </location>
</feature>
<sequence length="448" mass="51107">MHFVCSICAEQFDREADVSAVPCGHTFHDHCLMRWMEQSNTCPQCRLNVNRRSVIHKLFFDLAEDEGDNCDVGKVKNELDTVRLVVKQKEREKNELFEELKALQKQLAEVEKNKRKTHDMYKREQQTNQSLRSELSYYQDQQKEAQNCKEETKRLRKKLQDLQSVELVIKGQQEDVQELVNHWGSGEGAVKQLCTYVTLLKQEQTTIKQERNQLRTDIDKHKKELASKKKLLQDRTEELLSAKEMLRMSEEDLKHAEKERMSLRKKIEKLEKAIGSPNSTAASFAHRLLHESPAPQLSTPVGGDTEAIDLDVTPDLFQSPVPVKPSPNTVAKRECNENNLQYVKITSAATNSTNNPAKKLKCDLEDISNMPDFGQYSIFNKNKAGSQSSVFRTGYNGLGGHMTFVQPLPRPLTAKVKSSKGPSLKTFNKSSKRPPLPTLSRFVSPEPK</sequence>
<evidence type="ECO:0000313" key="10">
    <source>
        <dbReference type="RefSeq" id="XP_013379846.1"/>
    </source>
</evidence>
<organism evidence="8 10">
    <name type="scientific">Lingula anatina</name>
    <name type="common">Brachiopod</name>
    <name type="synonym">Lingula unguis</name>
    <dbReference type="NCBI Taxonomy" id="7574"/>
    <lineage>
        <taxon>Eukaryota</taxon>
        <taxon>Metazoa</taxon>
        <taxon>Spiralia</taxon>
        <taxon>Lophotrochozoa</taxon>
        <taxon>Brachiopoda</taxon>
        <taxon>Linguliformea</taxon>
        <taxon>Lingulata</taxon>
        <taxon>Lingulida</taxon>
        <taxon>Linguloidea</taxon>
        <taxon>Lingulidae</taxon>
        <taxon>Lingula</taxon>
    </lineage>
</organism>
<dbReference type="Gene3D" id="3.30.40.10">
    <property type="entry name" value="Zinc/RING finger domain, C3HC4 (zinc finger)"/>
    <property type="match status" value="1"/>
</dbReference>
<keyword evidence="5" id="KW-0175">Coiled coil</keyword>